<organism evidence="11">
    <name type="scientific">Anthurium amnicola</name>
    <dbReference type="NCBI Taxonomy" id="1678845"/>
    <lineage>
        <taxon>Eukaryota</taxon>
        <taxon>Viridiplantae</taxon>
        <taxon>Streptophyta</taxon>
        <taxon>Embryophyta</taxon>
        <taxon>Tracheophyta</taxon>
        <taxon>Spermatophyta</taxon>
        <taxon>Magnoliopsida</taxon>
        <taxon>Liliopsida</taxon>
        <taxon>Araceae</taxon>
        <taxon>Pothoideae</taxon>
        <taxon>Potheae</taxon>
        <taxon>Anthurium</taxon>
    </lineage>
</organism>
<feature type="region of interest" description="Disordered" evidence="9">
    <location>
        <begin position="263"/>
        <end position="297"/>
    </location>
</feature>
<evidence type="ECO:0000256" key="6">
    <source>
        <dbReference type="ARBA" id="ARBA00022840"/>
    </source>
</evidence>
<protein>
    <submittedName>
        <fullName evidence="11">Serine/threonine-protein kinase svkA</fullName>
    </submittedName>
</protein>
<evidence type="ECO:0000256" key="1">
    <source>
        <dbReference type="ARBA" id="ARBA00008874"/>
    </source>
</evidence>
<evidence type="ECO:0000256" key="2">
    <source>
        <dbReference type="ARBA" id="ARBA00022527"/>
    </source>
</evidence>
<keyword evidence="10" id="KW-0812">Transmembrane</keyword>
<keyword evidence="4" id="KW-0547">Nucleotide-binding</keyword>
<dbReference type="InterPro" id="IPR011009">
    <property type="entry name" value="Kinase-like_dom_sf"/>
</dbReference>
<evidence type="ECO:0000256" key="5">
    <source>
        <dbReference type="ARBA" id="ARBA00022777"/>
    </source>
</evidence>
<gene>
    <name evidence="11" type="primary">svkA_16</name>
    <name evidence="11" type="ORF">g.66586</name>
</gene>
<keyword evidence="6" id="KW-0067">ATP-binding</keyword>
<evidence type="ECO:0000256" key="3">
    <source>
        <dbReference type="ARBA" id="ARBA00022679"/>
    </source>
</evidence>
<feature type="transmembrane region" description="Helical" evidence="10">
    <location>
        <begin position="473"/>
        <end position="492"/>
    </location>
</feature>
<dbReference type="GO" id="GO:0005737">
    <property type="term" value="C:cytoplasm"/>
    <property type="evidence" value="ECO:0007669"/>
    <property type="project" value="TreeGrafter"/>
</dbReference>
<keyword evidence="2" id="KW-0723">Serine/threonine-protein kinase</keyword>
<name>A0A1D1YGZ2_9ARAE</name>
<dbReference type="InterPro" id="IPR050629">
    <property type="entry name" value="STE20/SPS1-PAK"/>
</dbReference>
<dbReference type="GO" id="GO:0004674">
    <property type="term" value="F:protein serine/threonine kinase activity"/>
    <property type="evidence" value="ECO:0007669"/>
    <property type="project" value="UniProtKB-KW"/>
</dbReference>
<evidence type="ECO:0000256" key="8">
    <source>
        <dbReference type="ARBA" id="ARBA00048679"/>
    </source>
</evidence>
<keyword evidence="5 11" id="KW-0418">Kinase</keyword>
<comment type="similarity">
    <text evidence="1">Belongs to the protein kinase superfamily. STE Ser/Thr protein kinase family. STE20 subfamily.</text>
</comment>
<proteinExistence type="inferred from homology"/>
<keyword evidence="10" id="KW-0472">Membrane</keyword>
<feature type="compositionally biased region" description="Polar residues" evidence="9">
    <location>
        <begin position="273"/>
        <end position="289"/>
    </location>
</feature>
<dbReference type="PANTHER" id="PTHR48012:SF10">
    <property type="entry name" value="FI20177P1"/>
    <property type="match status" value="1"/>
</dbReference>
<comment type="catalytic activity">
    <reaction evidence="8">
        <text>L-seryl-[protein] + ATP = O-phospho-L-seryl-[protein] + ADP + H(+)</text>
        <dbReference type="Rhea" id="RHEA:17989"/>
        <dbReference type="Rhea" id="RHEA-COMP:9863"/>
        <dbReference type="Rhea" id="RHEA-COMP:11604"/>
        <dbReference type="ChEBI" id="CHEBI:15378"/>
        <dbReference type="ChEBI" id="CHEBI:29999"/>
        <dbReference type="ChEBI" id="CHEBI:30616"/>
        <dbReference type="ChEBI" id="CHEBI:83421"/>
        <dbReference type="ChEBI" id="CHEBI:456216"/>
        <dbReference type="EC" id="2.7.11.1"/>
    </reaction>
</comment>
<evidence type="ECO:0000256" key="4">
    <source>
        <dbReference type="ARBA" id="ARBA00022741"/>
    </source>
</evidence>
<evidence type="ECO:0000256" key="10">
    <source>
        <dbReference type="SAM" id="Phobius"/>
    </source>
</evidence>
<dbReference type="SUPFAM" id="SSF56112">
    <property type="entry name" value="Protein kinase-like (PK-like)"/>
    <property type="match status" value="1"/>
</dbReference>
<dbReference type="GO" id="GO:0005524">
    <property type="term" value="F:ATP binding"/>
    <property type="evidence" value="ECO:0007669"/>
    <property type="project" value="UniProtKB-KW"/>
</dbReference>
<reference evidence="11" key="1">
    <citation type="submission" date="2015-07" db="EMBL/GenBank/DDBJ databases">
        <title>Transcriptome Assembly of Anthurium amnicola.</title>
        <authorList>
            <person name="Suzuki J."/>
        </authorList>
    </citation>
    <scope>NUCLEOTIDE SEQUENCE</scope>
</reference>
<dbReference type="PANTHER" id="PTHR48012">
    <property type="entry name" value="STERILE20-LIKE KINASE, ISOFORM B-RELATED"/>
    <property type="match status" value="1"/>
</dbReference>
<evidence type="ECO:0000256" key="9">
    <source>
        <dbReference type="SAM" id="MobiDB-lite"/>
    </source>
</evidence>
<evidence type="ECO:0000313" key="11">
    <source>
        <dbReference type="EMBL" id="JAT53892.1"/>
    </source>
</evidence>
<dbReference type="EMBL" id="GDJX01014044">
    <property type="protein sequence ID" value="JAT53892.1"/>
    <property type="molecule type" value="Transcribed_RNA"/>
</dbReference>
<sequence length="509" mass="56704">MAKGEPPLADLHPMRVLFIIPRENPPQLDEHFSRAMKEFVSLCLKKLPLERPSAKELLKLRFIRNARRSLKLLERIRERPKFQIKEHMETQRSGNNKASDDTPVTVKINKPPREEIAHSSQTLLRNAGWDFSIGGSQGTGTVHSSVKLPDASVLGERKSDVSYNLVPIKVAPDRGENQWIPSPGYAYHDSSSETLLQKLAESDYNKRRENSFADDHISVSDTGTVVVRSPNAQIYTSFNHQSPMFISRYTSSEDMSASGTVVIRGQPDESHTPRASKSRLGTQEKTSTSSHEDSVTNLAEAKAKLEGAGRKGFRENSAMGKSVKEIESKITEMMSDSDFSRNPRQYSDGQKMLQKSHQIGDIDGASRAPASPALSFLIIPSLKEVAGDAAEGSATQSMVGSLMNLECQKPGFCEAFVRNLLQRLGSSNEPSMEDLQDLSSRIFMRSRVAEKEVGDDKKQLRADVHEASGLSPLARFLLTRLVVFILLLPVMFNELKSQFHRFMKAFPSM</sequence>
<comment type="catalytic activity">
    <reaction evidence="7">
        <text>L-threonyl-[protein] + ATP = O-phospho-L-threonyl-[protein] + ADP + H(+)</text>
        <dbReference type="Rhea" id="RHEA:46608"/>
        <dbReference type="Rhea" id="RHEA-COMP:11060"/>
        <dbReference type="Rhea" id="RHEA-COMP:11605"/>
        <dbReference type="ChEBI" id="CHEBI:15378"/>
        <dbReference type="ChEBI" id="CHEBI:30013"/>
        <dbReference type="ChEBI" id="CHEBI:30616"/>
        <dbReference type="ChEBI" id="CHEBI:61977"/>
        <dbReference type="ChEBI" id="CHEBI:456216"/>
        <dbReference type="EC" id="2.7.11.1"/>
    </reaction>
</comment>
<evidence type="ECO:0000256" key="7">
    <source>
        <dbReference type="ARBA" id="ARBA00047899"/>
    </source>
</evidence>
<keyword evidence="3" id="KW-0808">Transferase</keyword>
<dbReference type="Gene3D" id="1.10.510.10">
    <property type="entry name" value="Transferase(Phosphotransferase) domain 1"/>
    <property type="match status" value="1"/>
</dbReference>
<accession>A0A1D1YGZ2</accession>
<keyword evidence="10" id="KW-1133">Transmembrane helix</keyword>
<dbReference type="AlphaFoldDB" id="A0A1D1YGZ2"/>